<dbReference type="EMBL" id="FOZG01000001">
    <property type="protein sequence ID" value="SFR91026.1"/>
    <property type="molecule type" value="Genomic_DNA"/>
</dbReference>
<keyword evidence="3" id="KW-0830">Ubiquinone</keyword>
<feature type="compositionally biased region" description="Basic and acidic residues" evidence="1">
    <location>
        <begin position="281"/>
        <end position="291"/>
    </location>
</feature>
<keyword evidence="4" id="KW-1185">Reference proteome</keyword>
<evidence type="ECO:0000313" key="3">
    <source>
        <dbReference type="EMBL" id="SFR96928.1"/>
    </source>
</evidence>
<proteinExistence type="predicted"/>
<organism evidence="3 4">
    <name type="scientific">Sphingomonas jatrophae</name>
    <dbReference type="NCBI Taxonomy" id="1166337"/>
    <lineage>
        <taxon>Bacteria</taxon>
        <taxon>Pseudomonadati</taxon>
        <taxon>Pseudomonadota</taxon>
        <taxon>Alphaproteobacteria</taxon>
        <taxon>Sphingomonadales</taxon>
        <taxon>Sphingomonadaceae</taxon>
        <taxon>Sphingomonas</taxon>
    </lineage>
</organism>
<name>A0A1I6L0W0_9SPHN</name>
<feature type="region of interest" description="Disordered" evidence="1">
    <location>
        <begin position="269"/>
        <end position="298"/>
    </location>
</feature>
<gene>
    <name evidence="2" type="ORF">SAMN05192580_1777</name>
    <name evidence="3" type="ORF">SAMN05192580_2095</name>
</gene>
<dbReference type="RefSeq" id="WP_093313372.1">
    <property type="nucleotide sequence ID" value="NZ_FOZG01000001.1"/>
</dbReference>
<dbReference type="OrthoDB" id="7491298at2"/>
<protein>
    <submittedName>
        <fullName evidence="3">Ubiquinone biosynthesis protein Coq4</fullName>
    </submittedName>
</protein>
<accession>A0A1I6L0W0</accession>
<dbReference type="Proteomes" id="UP000198824">
    <property type="component" value="Unassembled WGS sequence"/>
</dbReference>
<sequence length="298" mass="33881">MDNDIASKVSEADFAYYNGSGPGFTTESSTLISSSPYLNHAELRTLIAQEMLRRNGADLPNTAFIPNVVKILMELEDWPRIFQLFEEEKARLPLFKNWLDGRKISLFTLDELKDPKPGTLRAVIHDFVVNSGYNMDHFYQGMEIKTDFDFYMKERTHTHDIEHMITGFETNHAGEVALLAANARALYAYFKPELAAFFNRVSAYLKAKTTMKSGLFYPEAYKVELDAEDIGAAQGRAWKHPLFLIPFRDYLDHQVSDIREEFGITNPPPAGEWTWTTAVSEDPRPANDDHGQTAQAAE</sequence>
<dbReference type="EMBL" id="FOZG01000002">
    <property type="protein sequence ID" value="SFR96928.1"/>
    <property type="molecule type" value="Genomic_DNA"/>
</dbReference>
<dbReference type="STRING" id="1166337.SAMN05192580_1777"/>
<evidence type="ECO:0000313" key="2">
    <source>
        <dbReference type="EMBL" id="SFR91026.1"/>
    </source>
</evidence>
<dbReference type="AlphaFoldDB" id="A0A1I6L0W0"/>
<reference evidence="3 4" key="1">
    <citation type="submission" date="2016-10" db="EMBL/GenBank/DDBJ databases">
        <authorList>
            <person name="de Groot N.N."/>
        </authorList>
    </citation>
    <scope>NUCLEOTIDE SEQUENCE [LARGE SCALE GENOMIC DNA]</scope>
    <source>
        <strain evidence="3 4">S5-249</strain>
    </source>
</reference>
<evidence type="ECO:0000256" key="1">
    <source>
        <dbReference type="SAM" id="MobiDB-lite"/>
    </source>
</evidence>
<evidence type="ECO:0000313" key="4">
    <source>
        <dbReference type="Proteomes" id="UP000198824"/>
    </source>
</evidence>